<dbReference type="Pfam" id="PF01739">
    <property type="entry name" value="CheR"/>
    <property type="match status" value="1"/>
</dbReference>
<organism evidence="7 8">
    <name type="scientific">Marinibactrum halimedae</name>
    <dbReference type="NCBI Taxonomy" id="1444977"/>
    <lineage>
        <taxon>Bacteria</taxon>
        <taxon>Pseudomonadati</taxon>
        <taxon>Pseudomonadota</taxon>
        <taxon>Gammaproteobacteria</taxon>
        <taxon>Cellvibrionales</taxon>
        <taxon>Cellvibrionaceae</taxon>
        <taxon>Marinibactrum</taxon>
    </lineage>
</organism>
<name>A0AA37T8R6_9GAMM</name>
<evidence type="ECO:0000256" key="2">
    <source>
        <dbReference type="ARBA" id="ARBA00012534"/>
    </source>
</evidence>
<dbReference type="SMART" id="SM00138">
    <property type="entry name" value="MeTrc"/>
    <property type="match status" value="1"/>
</dbReference>
<dbReference type="EC" id="2.1.1.80" evidence="2"/>
<comment type="catalytic activity">
    <reaction evidence="1">
        <text>L-glutamyl-[protein] + S-adenosyl-L-methionine = [protein]-L-glutamate 5-O-methyl ester + S-adenosyl-L-homocysteine</text>
        <dbReference type="Rhea" id="RHEA:24452"/>
        <dbReference type="Rhea" id="RHEA-COMP:10208"/>
        <dbReference type="Rhea" id="RHEA-COMP:10311"/>
        <dbReference type="ChEBI" id="CHEBI:29973"/>
        <dbReference type="ChEBI" id="CHEBI:57856"/>
        <dbReference type="ChEBI" id="CHEBI:59789"/>
        <dbReference type="ChEBI" id="CHEBI:82795"/>
        <dbReference type="EC" id="2.1.1.80"/>
    </reaction>
</comment>
<dbReference type="GO" id="GO:0008983">
    <property type="term" value="F:protein-glutamate O-methyltransferase activity"/>
    <property type="evidence" value="ECO:0007669"/>
    <property type="project" value="UniProtKB-EC"/>
</dbReference>
<dbReference type="GO" id="GO:0032259">
    <property type="term" value="P:methylation"/>
    <property type="evidence" value="ECO:0007669"/>
    <property type="project" value="UniProtKB-KW"/>
</dbReference>
<reference evidence="7 8" key="1">
    <citation type="journal article" date="2014" name="Int. J. Syst. Evol. Microbiol.">
        <title>Complete genome sequence of Corynebacterium casei LMG S-19264T (=DSM 44701T), isolated from a smear-ripened cheese.</title>
        <authorList>
            <consortium name="US DOE Joint Genome Institute (JGI-PGF)"/>
            <person name="Walter F."/>
            <person name="Albersmeier A."/>
            <person name="Kalinowski J."/>
            <person name="Ruckert C."/>
        </authorList>
    </citation>
    <scope>NUCLEOTIDE SEQUENCE [LARGE SCALE GENOMIC DNA]</scope>
    <source>
        <strain evidence="7 8">NBRC 110095</strain>
    </source>
</reference>
<keyword evidence="3 7" id="KW-0489">Methyltransferase</keyword>
<dbReference type="InterPro" id="IPR050903">
    <property type="entry name" value="Bact_Chemotaxis_MeTrfase"/>
</dbReference>
<dbReference type="EMBL" id="BSPD01000065">
    <property type="protein sequence ID" value="GLS27043.1"/>
    <property type="molecule type" value="Genomic_DNA"/>
</dbReference>
<protein>
    <recommendedName>
        <fullName evidence="2">protein-glutamate O-methyltransferase</fullName>
        <ecNumber evidence="2">2.1.1.80</ecNumber>
    </recommendedName>
</protein>
<keyword evidence="5" id="KW-0949">S-adenosyl-L-methionine</keyword>
<dbReference type="Pfam" id="PF03705">
    <property type="entry name" value="CheR_N"/>
    <property type="match status" value="1"/>
</dbReference>
<dbReference type="Gene3D" id="3.40.50.150">
    <property type="entry name" value="Vaccinia Virus protein VP39"/>
    <property type="match status" value="1"/>
</dbReference>
<dbReference type="InterPro" id="IPR022641">
    <property type="entry name" value="CheR_N"/>
</dbReference>
<evidence type="ECO:0000313" key="8">
    <source>
        <dbReference type="Proteomes" id="UP001156870"/>
    </source>
</evidence>
<dbReference type="SUPFAM" id="SSF47757">
    <property type="entry name" value="Chemotaxis receptor methyltransferase CheR, N-terminal domain"/>
    <property type="match status" value="1"/>
</dbReference>
<dbReference type="InterPro" id="IPR036804">
    <property type="entry name" value="CheR_N_sf"/>
</dbReference>
<dbReference type="SUPFAM" id="SSF53335">
    <property type="entry name" value="S-adenosyl-L-methionine-dependent methyltransferases"/>
    <property type="match status" value="1"/>
</dbReference>
<dbReference type="PRINTS" id="PR00996">
    <property type="entry name" value="CHERMTFRASE"/>
</dbReference>
<accession>A0AA37T8R6</accession>
<evidence type="ECO:0000256" key="1">
    <source>
        <dbReference type="ARBA" id="ARBA00001541"/>
    </source>
</evidence>
<evidence type="ECO:0000256" key="5">
    <source>
        <dbReference type="ARBA" id="ARBA00022691"/>
    </source>
</evidence>
<dbReference type="InterPro" id="IPR029063">
    <property type="entry name" value="SAM-dependent_MTases_sf"/>
</dbReference>
<evidence type="ECO:0000256" key="4">
    <source>
        <dbReference type="ARBA" id="ARBA00022679"/>
    </source>
</evidence>
<dbReference type="PROSITE" id="PS50123">
    <property type="entry name" value="CHER"/>
    <property type="match status" value="1"/>
</dbReference>
<dbReference type="PANTHER" id="PTHR24422">
    <property type="entry name" value="CHEMOTAXIS PROTEIN METHYLTRANSFERASE"/>
    <property type="match status" value="1"/>
</dbReference>
<dbReference type="PANTHER" id="PTHR24422:SF19">
    <property type="entry name" value="CHEMOTAXIS PROTEIN METHYLTRANSFERASE"/>
    <property type="match status" value="1"/>
</dbReference>
<keyword evidence="8" id="KW-1185">Reference proteome</keyword>
<keyword evidence="4" id="KW-0808">Transferase</keyword>
<gene>
    <name evidence="7" type="primary">pilK</name>
    <name evidence="7" type="ORF">GCM10007877_27620</name>
</gene>
<feature type="domain" description="CheR-type methyltransferase" evidence="6">
    <location>
        <begin position="1"/>
        <end position="274"/>
    </location>
</feature>
<dbReference type="CDD" id="cd02440">
    <property type="entry name" value="AdoMet_MTases"/>
    <property type="match status" value="1"/>
</dbReference>
<evidence type="ECO:0000259" key="6">
    <source>
        <dbReference type="PROSITE" id="PS50123"/>
    </source>
</evidence>
<dbReference type="InterPro" id="IPR000780">
    <property type="entry name" value="CheR_MeTrfase"/>
</dbReference>
<evidence type="ECO:0000313" key="7">
    <source>
        <dbReference type="EMBL" id="GLS27043.1"/>
    </source>
</evidence>
<sequence>MTDAQLQQWSELVESRTGLQIGERQKSHLHTQINIRMRELGESNYDNYFNRVVSGLDGMMEWAILVDRLMVNETQFFRHRPSFELVRRIVQHRIDNQILDDSFDVWSVGCSSGEEVYSLAAILYDCFTLANLKHYFSVNGMDLSASALATARSARYSDRRVSMLSIDERNRYLVKEDDDQNSIRSEIRDRVTFTRGNVLALEEMPLIKMDVIFCQNILIYFRRWRRRQILNEFARRLKPGGVVIIGLGELVDWQHPQIESLSVDGVQAYRLLGGTSPGGRSNKRSTARATI</sequence>
<proteinExistence type="predicted"/>
<evidence type="ECO:0000256" key="3">
    <source>
        <dbReference type="ARBA" id="ARBA00022603"/>
    </source>
</evidence>
<dbReference type="InterPro" id="IPR022642">
    <property type="entry name" value="CheR_C"/>
</dbReference>
<dbReference type="AlphaFoldDB" id="A0AA37T8R6"/>
<dbReference type="Gene3D" id="1.10.155.10">
    <property type="entry name" value="Chemotaxis receptor methyltransferase CheR, N-terminal domain"/>
    <property type="match status" value="1"/>
</dbReference>
<dbReference type="Proteomes" id="UP001156870">
    <property type="component" value="Unassembled WGS sequence"/>
</dbReference>
<comment type="caution">
    <text evidence="7">The sequence shown here is derived from an EMBL/GenBank/DDBJ whole genome shotgun (WGS) entry which is preliminary data.</text>
</comment>